<comment type="caution">
    <text evidence="1">The sequence shown here is derived from an EMBL/GenBank/DDBJ whole genome shotgun (WGS) entry which is preliminary data.</text>
</comment>
<dbReference type="RefSeq" id="WP_106227773.1">
    <property type="nucleotide sequence ID" value="NZ_PVTV01000014.1"/>
</dbReference>
<dbReference type="SUPFAM" id="SSF53474">
    <property type="entry name" value="alpha/beta-Hydrolases"/>
    <property type="match status" value="1"/>
</dbReference>
<dbReference type="EMBL" id="PVTV01000014">
    <property type="protein sequence ID" value="PRY97456.1"/>
    <property type="molecule type" value="Genomic_DNA"/>
</dbReference>
<dbReference type="PANTHER" id="PTHR35560">
    <property type="entry name" value="BLL0132 PROTEIN"/>
    <property type="match status" value="1"/>
</dbReference>
<sequence>MTAELVSRQYRLKTIIKFFILTIAWIGLSGQAQSQAIELLASKLAAPPWQRVKLQHNAQSFDFAVYANHDLSETDFNINEIVIVLHGLSRNGDGYFASAQSSLNQVRPDQTNILLVAPQFVAPQDRILGFTDLPTWAPNAWASGLDAANGPSGLSSYDAIDELLLALTDKSKYPSLRKVVFAGHSAGGQLVHRYAVLNQIDSRIRKSGIDLQYVVANPSAYMYFTKDRPTSDTTFGPFNEQASCPNYDQYRYGTRDIIHFGAGLSASVLLERYLSRPVTYMMGTSDNNPAQSDLDKTCAAKAQGATRIQRARRYVAYERFVATPFTFINHDAYEVVGVGHNQSGMFQSTCGVKVLFGAEVAANTVSARCEYKPAQPVKAQPVILPAKMDGPGG</sequence>
<dbReference type="AlphaFoldDB" id="A0A2T0XEU9"/>
<proteinExistence type="predicted"/>
<dbReference type="Proteomes" id="UP000238308">
    <property type="component" value="Unassembled WGS sequence"/>
</dbReference>
<organism evidence="1 2">
    <name type="scientific">Jezberella montanilacus</name>
    <dbReference type="NCBI Taxonomy" id="323426"/>
    <lineage>
        <taxon>Bacteria</taxon>
        <taxon>Pseudomonadati</taxon>
        <taxon>Pseudomonadota</taxon>
        <taxon>Betaproteobacteria</taxon>
        <taxon>Burkholderiales</taxon>
        <taxon>Alcaligenaceae</taxon>
        <taxon>Jezberella</taxon>
    </lineage>
</organism>
<dbReference type="Gene3D" id="3.40.50.1820">
    <property type="entry name" value="alpha/beta hydrolase"/>
    <property type="match status" value="1"/>
</dbReference>
<dbReference type="InterPro" id="IPR029058">
    <property type="entry name" value="AB_hydrolase_fold"/>
</dbReference>
<name>A0A2T0XEU9_9BURK</name>
<protein>
    <submittedName>
        <fullName evidence="1">Uncharacterized protein</fullName>
    </submittedName>
</protein>
<gene>
    <name evidence="1" type="ORF">BCM14_1916</name>
</gene>
<evidence type="ECO:0000313" key="2">
    <source>
        <dbReference type="Proteomes" id="UP000238308"/>
    </source>
</evidence>
<dbReference type="OrthoDB" id="1094867at2"/>
<accession>A0A2T0XEU9</accession>
<dbReference type="PANTHER" id="PTHR35560:SF3">
    <property type="entry name" value="PEPTIDASE S9 PROLYL OLIGOPEPTIDASE CATALYTIC DOMAIN-CONTAINING PROTEIN"/>
    <property type="match status" value="1"/>
</dbReference>
<evidence type="ECO:0000313" key="1">
    <source>
        <dbReference type="EMBL" id="PRY97456.1"/>
    </source>
</evidence>
<reference evidence="1 2" key="1">
    <citation type="submission" date="2018-03" db="EMBL/GenBank/DDBJ databases">
        <title>Genomic Encyclopedia of Type Strains, Phase III (KMG-III): the genomes of soil and plant-associated and newly described type strains.</title>
        <authorList>
            <person name="Whitman W."/>
        </authorList>
    </citation>
    <scope>NUCLEOTIDE SEQUENCE [LARGE SCALE GENOMIC DNA]</scope>
    <source>
        <strain evidence="1 2">MWH-P2sevCIIIb</strain>
    </source>
</reference>
<keyword evidence="2" id="KW-1185">Reference proteome</keyword>